<gene>
    <name evidence="2" type="ORF">IAB07_03880</name>
</gene>
<name>A0A9D1MM92_9FIRM</name>
<proteinExistence type="predicted"/>
<dbReference type="PROSITE" id="PS51257">
    <property type="entry name" value="PROKAR_LIPOPROTEIN"/>
    <property type="match status" value="1"/>
</dbReference>
<dbReference type="Proteomes" id="UP000824145">
    <property type="component" value="Unassembled WGS sequence"/>
</dbReference>
<accession>A0A9D1MM92</accession>
<protein>
    <recommendedName>
        <fullName evidence="4">Lipoprotein</fullName>
    </recommendedName>
</protein>
<sequence length="139" mass="15269">MKKRSFLLFFAALLALAMGGLVAACGVRVSAEGQWDLIECRDEKGNIVGYGANMPASEGEKLNVSCEVNAHEFVLREAGKAVYADYDKDEEKNALNLTMTFEDGSQGTARCYIVSSNSSEYQIMELVFGGKTYKFRKIA</sequence>
<evidence type="ECO:0000313" key="2">
    <source>
        <dbReference type="EMBL" id="HIU62891.1"/>
    </source>
</evidence>
<evidence type="ECO:0008006" key="4">
    <source>
        <dbReference type="Google" id="ProtNLM"/>
    </source>
</evidence>
<dbReference type="EMBL" id="DVNJ01000020">
    <property type="protein sequence ID" value="HIU62891.1"/>
    <property type="molecule type" value="Genomic_DNA"/>
</dbReference>
<evidence type="ECO:0000313" key="3">
    <source>
        <dbReference type="Proteomes" id="UP000824145"/>
    </source>
</evidence>
<evidence type="ECO:0000256" key="1">
    <source>
        <dbReference type="SAM" id="SignalP"/>
    </source>
</evidence>
<comment type="caution">
    <text evidence="2">The sequence shown here is derived from an EMBL/GenBank/DDBJ whole genome shotgun (WGS) entry which is preliminary data.</text>
</comment>
<feature type="signal peptide" evidence="1">
    <location>
        <begin position="1"/>
        <end position="23"/>
    </location>
</feature>
<dbReference type="AlphaFoldDB" id="A0A9D1MM92"/>
<keyword evidence="1" id="KW-0732">Signal</keyword>
<organism evidence="2 3">
    <name type="scientific">Candidatus Caccalectryoclostridium excrementigallinarum</name>
    <dbReference type="NCBI Taxonomy" id="2840710"/>
    <lineage>
        <taxon>Bacteria</taxon>
        <taxon>Bacillati</taxon>
        <taxon>Bacillota</taxon>
        <taxon>Clostridia</taxon>
        <taxon>Christensenellales</taxon>
        <taxon>Christensenellaceae</taxon>
        <taxon>Christensenellaceae incertae sedis</taxon>
        <taxon>Candidatus Caccalectryoclostridium</taxon>
    </lineage>
</organism>
<reference evidence="2" key="2">
    <citation type="journal article" date="2021" name="PeerJ">
        <title>Extensive microbial diversity within the chicken gut microbiome revealed by metagenomics and culture.</title>
        <authorList>
            <person name="Gilroy R."/>
            <person name="Ravi A."/>
            <person name="Getino M."/>
            <person name="Pursley I."/>
            <person name="Horton D.L."/>
            <person name="Alikhan N.F."/>
            <person name="Baker D."/>
            <person name="Gharbi K."/>
            <person name="Hall N."/>
            <person name="Watson M."/>
            <person name="Adriaenssens E.M."/>
            <person name="Foster-Nyarko E."/>
            <person name="Jarju S."/>
            <person name="Secka A."/>
            <person name="Antonio M."/>
            <person name="Oren A."/>
            <person name="Chaudhuri R.R."/>
            <person name="La Ragione R."/>
            <person name="Hildebrand F."/>
            <person name="Pallen M.J."/>
        </authorList>
    </citation>
    <scope>NUCLEOTIDE SEQUENCE</scope>
    <source>
        <strain evidence="2">9366</strain>
    </source>
</reference>
<reference evidence="2" key="1">
    <citation type="submission" date="2020-10" db="EMBL/GenBank/DDBJ databases">
        <authorList>
            <person name="Gilroy R."/>
        </authorList>
    </citation>
    <scope>NUCLEOTIDE SEQUENCE</scope>
    <source>
        <strain evidence="2">9366</strain>
    </source>
</reference>
<feature type="chain" id="PRO_5038476129" description="Lipoprotein" evidence="1">
    <location>
        <begin position="24"/>
        <end position="139"/>
    </location>
</feature>